<dbReference type="STRING" id="640132.Srot_0061"/>
<proteinExistence type="predicted"/>
<gene>
    <name evidence="1" type="ordered locus">Srot_0061</name>
</gene>
<dbReference type="KEGG" id="srt:Srot_0061"/>
<reference evidence="1 2" key="1">
    <citation type="journal article" date="2010" name="Stand. Genomic Sci.">
        <title>Complete genome sequence of Segniliparus rotundus type strain (CDC 1076).</title>
        <authorList>
            <person name="Sikorski J."/>
            <person name="Lapidus A."/>
            <person name="Copeland A."/>
            <person name="Misra M."/>
            <person name="Glavina Del Rio T."/>
            <person name="Nolan M."/>
            <person name="Lucas S."/>
            <person name="Chen F."/>
            <person name="Tice H."/>
            <person name="Cheng J.F."/>
            <person name="Jando M."/>
            <person name="Schneider S."/>
            <person name="Bruce D."/>
            <person name="Goodwin L."/>
            <person name="Pitluck S."/>
            <person name="Liolios K."/>
            <person name="Mikhailova N."/>
            <person name="Pati A."/>
            <person name="Ivanova N."/>
            <person name="Mavromatis K."/>
            <person name="Chen A."/>
            <person name="Palaniappan K."/>
            <person name="Chertkov O."/>
            <person name="Land M."/>
            <person name="Hauser L."/>
            <person name="Chang Y.J."/>
            <person name="Jeffries C.D."/>
            <person name="Brettin T."/>
            <person name="Detter J.C."/>
            <person name="Han C."/>
            <person name="Rohde M."/>
            <person name="Goker M."/>
            <person name="Bristow J."/>
            <person name="Eisen J.A."/>
            <person name="Markowitz V."/>
            <person name="Hugenholtz P."/>
            <person name="Kyrpides N.C."/>
            <person name="Klenk H.P."/>
        </authorList>
    </citation>
    <scope>NUCLEOTIDE SEQUENCE [LARGE SCALE GENOMIC DNA]</scope>
    <source>
        <strain evidence="2">ATCC BAA-972 / CDC 1076 / CIP 108378 / DSM 44985 / JCM 13578</strain>
    </source>
</reference>
<keyword evidence="2" id="KW-1185">Reference proteome</keyword>
<sequence length="61" mass="6664">MNETEPRATLTGPPTTSTIFYPANSEHPAFKIVLVEQAGAWEAESVEILDRHPVQEPDSGT</sequence>
<dbReference type="EMBL" id="CP001958">
    <property type="protein sequence ID" value="ADG96554.1"/>
    <property type="molecule type" value="Genomic_DNA"/>
</dbReference>
<dbReference type="Proteomes" id="UP000002247">
    <property type="component" value="Chromosome"/>
</dbReference>
<evidence type="ECO:0000313" key="2">
    <source>
        <dbReference type="Proteomes" id="UP000002247"/>
    </source>
</evidence>
<dbReference type="HOGENOM" id="CLU_2920149_0_0_11"/>
<evidence type="ECO:0000313" key="1">
    <source>
        <dbReference type="EMBL" id="ADG96554.1"/>
    </source>
</evidence>
<dbReference type="RefSeq" id="WP_013137010.1">
    <property type="nucleotide sequence ID" value="NC_014168.1"/>
</dbReference>
<accession>D6Z9M7</accession>
<dbReference type="AlphaFoldDB" id="D6Z9M7"/>
<protein>
    <submittedName>
        <fullName evidence="1">Uncharacterized protein</fullName>
    </submittedName>
</protein>
<name>D6Z9M7_SEGRD</name>
<organism evidence="1 2">
    <name type="scientific">Segniliparus rotundus (strain ATCC BAA-972 / CDC 1076 / CIP 108378 / DSM 44985 / JCM 13578)</name>
    <dbReference type="NCBI Taxonomy" id="640132"/>
    <lineage>
        <taxon>Bacteria</taxon>
        <taxon>Bacillati</taxon>
        <taxon>Actinomycetota</taxon>
        <taxon>Actinomycetes</taxon>
        <taxon>Mycobacteriales</taxon>
        <taxon>Segniliparaceae</taxon>
        <taxon>Segniliparus</taxon>
    </lineage>
</organism>